<dbReference type="AlphaFoldDB" id="A0A2H3IUN5"/>
<name>A0A2H3IUN5_WOLCO</name>
<accession>A0A2H3IUN5</accession>
<evidence type="ECO:0000313" key="2">
    <source>
        <dbReference type="Proteomes" id="UP000218811"/>
    </source>
</evidence>
<organism evidence="1 2">
    <name type="scientific">Wolfiporia cocos (strain MD-104)</name>
    <name type="common">Brown rot fungus</name>
    <dbReference type="NCBI Taxonomy" id="742152"/>
    <lineage>
        <taxon>Eukaryota</taxon>
        <taxon>Fungi</taxon>
        <taxon>Dikarya</taxon>
        <taxon>Basidiomycota</taxon>
        <taxon>Agaricomycotina</taxon>
        <taxon>Agaricomycetes</taxon>
        <taxon>Polyporales</taxon>
        <taxon>Phaeolaceae</taxon>
        <taxon>Wolfiporia</taxon>
    </lineage>
</organism>
<keyword evidence="2" id="KW-1185">Reference proteome</keyword>
<dbReference type="EMBL" id="KB467831">
    <property type="protein sequence ID" value="PCH33421.1"/>
    <property type="molecule type" value="Genomic_DNA"/>
</dbReference>
<sequence>MEESQMAAVDKRYWRVLHKISIPRRCNCAGTFVCAHLPPVAAVGRPASLVQQQLASPHAHGLRLTLSVAALRRARCPHAALPVCFRRLHAPHVLLLRASDPARPITRIGRADYPAALASRANLESGPEVLAMAVRSCGTQPRHMAGPPTRVRSALHIAGGTFLRICYSGHGSHQEATAADGQTLSALHVSYFAMHRAETTIVHLLDAMTMCVRMFAWGLRSICEWSNAIMFDAGSFCQSIPVVKCNPYAICGSSALRPIAPILQLCRLPWPTGSPGSSGDDQLRHIRYLRL</sequence>
<evidence type="ECO:0000313" key="1">
    <source>
        <dbReference type="EMBL" id="PCH33421.1"/>
    </source>
</evidence>
<gene>
    <name evidence="1" type="ORF">WOLCODRAFT_147518</name>
</gene>
<protein>
    <submittedName>
        <fullName evidence="1">Uncharacterized protein</fullName>
    </submittedName>
</protein>
<proteinExistence type="predicted"/>
<reference evidence="1 2" key="1">
    <citation type="journal article" date="2012" name="Science">
        <title>The Paleozoic origin of enzymatic lignin decomposition reconstructed from 31 fungal genomes.</title>
        <authorList>
            <person name="Floudas D."/>
            <person name="Binder M."/>
            <person name="Riley R."/>
            <person name="Barry K."/>
            <person name="Blanchette R.A."/>
            <person name="Henrissat B."/>
            <person name="Martinez A.T."/>
            <person name="Otillar R."/>
            <person name="Spatafora J.W."/>
            <person name="Yadav J.S."/>
            <person name="Aerts A."/>
            <person name="Benoit I."/>
            <person name="Boyd A."/>
            <person name="Carlson A."/>
            <person name="Copeland A."/>
            <person name="Coutinho P.M."/>
            <person name="de Vries R.P."/>
            <person name="Ferreira P."/>
            <person name="Findley K."/>
            <person name="Foster B."/>
            <person name="Gaskell J."/>
            <person name="Glotzer D."/>
            <person name="Gorecki P."/>
            <person name="Heitman J."/>
            <person name="Hesse C."/>
            <person name="Hori C."/>
            <person name="Igarashi K."/>
            <person name="Jurgens J.A."/>
            <person name="Kallen N."/>
            <person name="Kersten P."/>
            <person name="Kohler A."/>
            <person name="Kuees U."/>
            <person name="Kumar T.K.A."/>
            <person name="Kuo A."/>
            <person name="LaButti K."/>
            <person name="Larrondo L.F."/>
            <person name="Lindquist E."/>
            <person name="Ling A."/>
            <person name="Lombard V."/>
            <person name="Lucas S."/>
            <person name="Lundell T."/>
            <person name="Martin R."/>
            <person name="McLaughlin D.J."/>
            <person name="Morgenstern I."/>
            <person name="Morin E."/>
            <person name="Murat C."/>
            <person name="Nagy L.G."/>
            <person name="Nolan M."/>
            <person name="Ohm R.A."/>
            <person name="Patyshakuliyeva A."/>
            <person name="Rokas A."/>
            <person name="Ruiz-Duenas F.J."/>
            <person name="Sabat G."/>
            <person name="Salamov A."/>
            <person name="Samejima M."/>
            <person name="Schmutz J."/>
            <person name="Slot J.C."/>
            <person name="St John F."/>
            <person name="Stenlid J."/>
            <person name="Sun H."/>
            <person name="Sun S."/>
            <person name="Syed K."/>
            <person name="Tsang A."/>
            <person name="Wiebenga A."/>
            <person name="Young D."/>
            <person name="Pisabarro A."/>
            <person name="Eastwood D.C."/>
            <person name="Martin F."/>
            <person name="Cullen D."/>
            <person name="Grigoriev I.V."/>
            <person name="Hibbett D.S."/>
        </authorList>
    </citation>
    <scope>NUCLEOTIDE SEQUENCE [LARGE SCALE GENOMIC DNA]</scope>
    <source>
        <strain evidence="1 2">MD-104</strain>
    </source>
</reference>
<dbReference type="Proteomes" id="UP000218811">
    <property type="component" value="Unassembled WGS sequence"/>
</dbReference>